<keyword evidence="2" id="KW-1185">Reference proteome</keyword>
<reference evidence="1 2" key="1">
    <citation type="submission" date="2016-11" db="EMBL/GenBank/DDBJ databases">
        <title>The macronuclear genome of Stentor coeruleus: a giant cell with tiny introns.</title>
        <authorList>
            <person name="Slabodnick M."/>
            <person name="Ruby J.G."/>
            <person name="Reiff S.B."/>
            <person name="Swart E.C."/>
            <person name="Gosai S."/>
            <person name="Prabakaran S."/>
            <person name="Witkowska E."/>
            <person name="Larue G.E."/>
            <person name="Fisher S."/>
            <person name="Freeman R.M."/>
            <person name="Gunawardena J."/>
            <person name="Chu W."/>
            <person name="Stover N.A."/>
            <person name="Gregory B.D."/>
            <person name="Nowacki M."/>
            <person name="Derisi J."/>
            <person name="Roy S.W."/>
            <person name="Marshall W.F."/>
            <person name="Sood P."/>
        </authorList>
    </citation>
    <scope>NUCLEOTIDE SEQUENCE [LARGE SCALE GENOMIC DNA]</scope>
    <source>
        <strain evidence="1">WM001</strain>
    </source>
</reference>
<dbReference type="EMBL" id="MPUH01001190">
    <property type="protein sequence ID" value="OMJ69501.1"/>
    <property type="molecule type" value="Genomic_DNA"/>
</dbReference>
<evidence type="ECO:0000313" key="1">
    <source>
        <dbReference type="EMBL" id="OMJ69501.1"/>
    </source>
</evidence>
<name>A0A1R2AY98_9CILI</name>
<sequence length="160" mass="19078">MCDSHPFAQAPNSSKPYIKISYYDFQEWLQLVEQEKLSRWEMLRFKLMNERLTIGRAFLQLPLLGLSYLSAHLVIGPPIRRRDAGFRDILCFSTMFYILYGQFYDKVKVPDRFLDELLTQNDPNGQYLRQITKQFHPSLWEDMRQQLVDKGVAFEEPEDF</sequence>
<comment type="caution">
    <text evidence="1">The sequence shown here is derived from an EMBL/GenBank/DDBJ whole genome shotgun (WGS) entry which is preliminary data.</text>
</comment>
<dbReference type="OrthoDB" id="282805at2759"/>
<accession>A0A1R2AY98</accession>
<gene>
    <name evidence="1" type="ORF">SteCoe_32754</name>
</gene>
<organism evidence="1 2">
    <name type="scientific">Stentor coeruleus</name>
    <dbReference type="NCBI Taxonomy" id="5963"/>
    <lineage>
        <taxon>Eukaryota</taxon>
        <taxon>Sar</taxon>
        <taxon>Alveolata</taxon>
        <taxon>Ciliophora</taxon>
        <taxon>Postciliodesmatophora</taxon>
        <taxon>Heterotrichea</taxon>
        <taxon>Heterotrichida</taxon>
        <taxon>Stentoridae</taxon>
        <taxon>Stentor</taxon>
    </lineage>
</organism>
<protein>
    <submittedName>
        <fullName evidence="1">Uncharacterized protein</fullName>
    </submittedName>
</protein>
<proteinExistence type="predicted"/>
<dbReference type="AlphaFoldDB" id="A0A1R2AY98"/>
<evidence type="ECO:0000313" key="2">
    <source>
        <dbReference type="Proteomes" id="UP000187209"/>
    </source>
</evidence>
<dbReference type="Proteomes" id="UP000187209">
    <property type="component" value="Unassembled WGS sequence"/>
</dbReference>